<evidence type="ECO:0000256" key="1">
    <source>
        <dbReference type="SAM" id="MobiDB-lite"/>
    </source>
</evidence>
<organism evidence="4 5">
    <name type="scientific">Candidimonas humi</name>
    <dbReference type="NCBI Taxonomy" id="683355"/>
    <lineage>
        <taxon>Bacteria</taxon>
        <taxon>Pseudomonadati</taxon>
        <taxon>Pseudomonadota</taxon>
        <taxon>Betaproteobacteria</taxon>
        <taxon>Burkholderiales</taxon>
        <taxon>Alcaligenaceae</taxon>
        <taxon>Candidimonas</taxon>
    </lineage>
</organism>
<proteinExistence type="predicted"/>
<evidence type="ECO:0000313" key="4">
    <source>
        <dbReference type="EMBL" id="MFC4200496.1"/>
    </source>
</evidence>
<keyword evidence="2" id="KW-0812">Transmembrane</keyword>
<feature type="compositionally biased region" description="Gly residues" evidence="1">
    <location>
        <begin position="156"/>
        <end position="171"/>
    </location>
</feature>
<evidence type="ECO:0000256" key="2">
    <source>
        <dbReference type="SAM" id="Phobius"/>
    </source>
</evidence>
<comment type="caution">
    <text evidence="4">The sequence shown here is derived from an EMBL/GenBank/DDBJ whole genome shotgun (WGS) entry which is preliminary data.</text>
</comment>
<gene>
    <name evidence="4" type="ORF">ACFOY1_05980</name>
</gene>
<keyword evidence="3" id="KW-0732">Signal</keyword>
<dbReference type="Proteomes" id="UP001595848">
    <property type="component" value="Unassembled WGS sequence"/>
</dbReference>
<dbReference type="RefSeq" id="WP_217964255.1">
    <property type="nucleotide sequence ID" value="NZ_JAHTBN010000003.1"/>
</dbReference>
<feature type="region of interest" description="Disordered" evidence="1">
    <location>
        <begin position="238"/>
        <end position="301"/>
    </location>
</feature>
<reference evidence="5" key="1">
    <citation type="journal article" date="2019" name="Int. J. Syst. Evol. Microbiol.">
        <title>The Global Catalogue of Microorganisms (GCM) 10K type strain sequencing project: providing services to taxonomists for standard genome sequencing and annotation.</title>
        <authorList>
            <consortium name="The Broad Institute Genomics Platform"/>
            <consortium name="The Broad Institute Genome Sequencing Center for Infectious Disease"/>
            <person name="Wu L."/>
            <person name="Ma J."/>
        </authorList>
    </citation>
    <scope>NUCLEOTIDE SEQUENCE [LARGE SCALE GENOMIC DNA]</scope>
    <source>
        <strain evidence="5">LMG 24813</strain>
    </source>
</reference>
<feature type="transmembrane region" description="Helical" evidence="2">
    <location>
        <begin position="122"/>
        <end position="139"/>
    </location>
</feature>
<keyword evidence="2" id="KW-1133">Transmembrane helix</keyword>
<feature type="compositionally biased region" description="Low complexity" evidence="1">
    <location>
        <begin position="266"/>
        <end position="280"/>
    </location>
</feature>
<sequence length="301" mass="30018">MTAKNLARVLLAALSLSLGMMARAAGDPTVDQVYQAAHSGHYEQAQSMMRQVLRDHPNSAKAHFVEAELLAGHGDLASARAELGRARGLNAGLSFAKPEAVRSLESRLAATASTRARSASPTWMWLLGVLALIAVWVGVRSSLRRRAWGPGDPGMTAGGPASGPVGPGGPMGPRPGQGVYGAGYGQGMPGASGGMGSGILGGLATGAAMGAGFAAGEALIDRALGNHQGAIAAGAIAPTPVAGSTTGPSAPAYDMGGDDFGLQDPGSWDTASDASAGADDWGADSGGDAWDSVGDDSNDWT</sequence>
<evidence type="ECO:0000313" key="5">
    <source>
        <dbReference type="Proteomes" id="UP001595848"/>
    </source>
</evidence>
<evidence type="ECO:0000256" key="3">
    <source>
        <dbReference type="SAM" id="SignalP"/>
    </source>
</evidence>
<accession>A0ABV8NW12</accession>
<dbReference type="Pfam" id="PF14559">
    <property type="entry name" value="TPR_19"/>
    <property type="match status" value="1"/>
</dbReference>
<feature type="region of interest" description="Disordered" evidence="1">
    <location>
        <begin position="149"/>
        <end position="180"/>
    </location>
</feature>
<keyword evidence="2" id="KW-0472">Membrane</keyword>
<keyword evidence="5" id="KW-1185">Reference proteome</keyword>
<dbReference type="EMBL" id="JBHSBV010000002">
    <property type="protein sequence ID" value="MFC4200496.1"/>
    <property type="molecule type" value="Genomic_DNA"/>
</dbReference>
<protein>
    <submittedName>
        <fullName evidence="4">Tetratricopeptide repeat protein</fullName>
    </submittedName>
</protein>
<feature type="chain" id="PRO_5046634592" evidence="3">
    <location>
        <begin position="25"/>
        <end position="301"/>
    </location>
</feature>
<name>A0ABV8NW12_9BURK</name>
<feature type="signal peptide" evidence="3">
    <location>
        <begin position="1"/>
        <end position="24"/>
    </location>
</feature>